<accession>A0A7C4CBW9</accession>
<comment type="caution">
    <text evidence="15">The sequence shown here is derived from an EMBL/GenBank/DDBJ whole genome shotgun (WGS) entry which is preliminary data.</text>
</comment>
<dbReference type="InterPro" id="IPR036942">
    <property type="entry name" value="Beta-barrel_TonB_sf"/>
</dbReference>
<dbReference type="Pfam" id="PF07715">
    <property type="entry name" value="Plug"/>
    <property type="match status" value="1"/>
</dbReference>
<keyword evidence="7 10" id="KW-0472">Membrane</keyword>
<comment type="subcellular location">
    <subcellularLocation>
        <location evidence="1 10">Cell outer membrane</location>
        <topology evidence="1 10">Multi-pass membrane protein</topology>
    </subcellularLocation>
</comment>
<evidence type="ECO:0000256" key="4">
    <source>
        <dbReference type="ARBA" id="ARBA00022692"/>
    </source>
</evidence>
<feature type="chain" id="PRO_5028078398" evidence="12">
    <location>
        <begin position="27"/>
        <end position="952"/>
    </location>
</feature>
<evidence type="ECO:0000256" key="9">
    <source>
        <dbReference type="ARBA" id="ARBA00023237"/>
    </source>
</evidence>
<sequence length="952" mass="107078">MRPLRSISFRAGVTLLLLIAAGSALAGVVGSIRGRVTDKKTGEALPGVNVVVQGTELGAASDVYGVYEIINVPPGRYKLTASYIGYNDLTVTDVQVVQDNVTNVDFKLSQTVIEIGKVIETVAKKKELVQRGAVSVERIITDEEFKRLPVTQLSDLVGMQAGVTQTRAGGWTHIRGGRYDDVAYLVDGVMAQDAVIGTLWSSPKPTTDALSSVVVITGGFDAEYGSAMSGIIKAVTKEGGSATSGRVRYQTDEVFPKPDLNFGYNRLTFSLGGPTPLWNRLRYFLSTEYFRTEDSRECLYKVNAPRGEYAAEGKLTLQVPKGFFLTREGLKFTVDGHHSNYQWQAWSNSWKFWQRGLFANRVTSSKANLTVNHLLDPTLVYEAKVGYFQTSLIRTGRNFAAEAADTTGFWGFLRKAGLWDRYWFKAEDWVFNNWEGLSKKDAVLQLYRSYWLTPQGDTVYAYPDQKKNFMTAYATTNNPFGVAGLFVGEGNDRTWHYRSTENWLGKLDFTKTISKVHELKFGIDLTSYSVSMYDNSLPWDMNPFWDAFNYKPLVVAAYVQDRADFEDLVVRPGIRFDYLDSKAKVRAFPESLGSQPRISDSLLPVAPKFRLSPRLGISYPITERVKFRFSYGHFFKNPVFNNLYTYADRTAAELRGRGNIIVGNADMAAEKTIAYELGFDAQLTDVFQFDMTAFYKDVFDLSGVRVVQALPQPYTMYYNVEYARIQGFEATMTKVLDNYWSSRLGYTFQIAKGTASTATDQYMRETPLQVDYYLDQDQRHSLQGDLGFSLPSDFGFALARDFDASAVLSYSSGMPYTPTDQRGNRVGEENSGRLPSVFTVNLRASKDLRLGPLSLTLNADISNLLNTKIVSNVYSQTGKPDYNGRIITPYEFNPGIAFGDLYYHPARDFNHDGYLTRTEMFESYVRAYTDYIKAPTYYGASRKIRFGISLSF</sequence>
<dbReference type="InterPro" id="IPR008969">
    <property type="entry name" value="CarboxyPept-like_regulatory"/>
</dbReference>
<keyword evidence="6 11" id="KW-0798">TonB box</keyword>
<evidence type="ECO:0000256" key="5">
    <source>
        <dbReference type="ARBA" id="ARBA00022729"/>
    </source>
</evidence>
<dbReference type="Pfam" id="PF13715">
    <property type="entry name" value="CarbopepD_reg_2"/>
    <property type="match status" value="1"/>
</dbReference>
<dbReference type="SUPFAM" id="SSF56935">
    <property type="entry name" value="Porins"/>
    <property type="match status" value="1"/>
</dbReference>
<dbReference type="Gene3D" id="2.60.40.1120">
    <property type="entry name" value="Carboxypeptidase-like, regulatory domain"/>
    <property type="match status" value="1"/>
</dbReference>
<dbReference type="InterPro" id="IPR018247">
    <property type="entry name" value="EF_Hand_1_Ca_BS"/>
</dbReference>
<evidence type="ECO:0000256" key="6">
    <source>
        <dbReference type="ARBA" id="ARBA00023077"/>
    </source>
</evidence>
<dbReference type="InterPro" id="IPR037066">
    <property type="entry name" value="Plug_dom_sf"/>
</dbReference>
<keyword evidence="5 12" id="KW-0732">Signal</keyword>
<organism evidence="15">
    <name type="scientific">candidate division WOR-3 bacterium</name>
    <dbReference type="NCBI Taxonomy" id="2052148"/>
    <lineage>
        <taxon>Bacteria</taxon>
        <taxon>Bacteria division WOR-3</taxon>
    </lineage>
</organism>
<keyword evidence="3 10" id="KW-1134">Transmembrane beta strand</keyword>
<dbReference type="PROSITE" id="PS00018">
    <property type="entry name" value="EF_HAND_1"/>
    <property type="match status" value="1"/>
</dbReference>
<evidence type="ECO:0000256" key="2">
    <source>
        <dbReference type="ARBA" id="ARBA00022448"/>
    </source>
</evidence>
<reference evidence="15" key="1">
    <citation type="journal article" date="2020" name="mSystems">
        <title>Genome- and Community-Level Interaction Insights into Carbon Utilization and Element Cycling Functions of Hydrothermarchaeota in Hydrothermal Sediment.</title>
        <authorList>
            <person name="Zhou Z."/>
            <person name="Liu Y."/>
            <person name="Xu W."/>
            <person name="Pan J."/>
            <person name="Luo Z.H."/>
            <person name="Li M."/>
        </authorList>
    </citation>
    <scope>NUCLEOTIDE SEQUENCE [LARGE SCALE GENOMIC DNA]</scope>
    <source>
        <strain evidence="15">SpSt-488</strain>
    </source>
</reference>
<proteinExistence type="inferred from homology"/>
<evidence type="ECO:0000256" key="1">
    <source>
        <dbReference type="ARBA" id="ARBA00004571"/>
    </source>
</evidence>
<evidence type="ECO:0000256" key="12">
    <source>
        <dbReference type="SAM" id="SignalP"/>
    </source>
</evidence>
<evidence type="ECO:0000256" key="10">
    <source>
        <dbReference type="PROSITE-ProRule" id="PRU01360"/>
    </source>
</evidence>
<evidence type="ECO:0000256" key="11">
    <source>
        <dbReference type="RuleBase" id="RU003357"/>
    </source>
</evidence>
<feature type="domain" description="TonB-dependent receptor plug" evidence="14">
    <location>
        <begin position="136"/>
        <end position="228"/>
    </location>
</feature>
<evidence type="ECO:0000259" key="14">
    <source>
        <dbReference type="Pfam" id="PF07715"/>
    </source>
</evidence>
<dbReference type="PROSITE" id="PS52016">
    <property type="entry name" value="TONB_DEPENDENT_REC_3"/>
    <property type="match status" value="1"/>
</dbReference>
<dbReference type="Gene3D" id="2.40.170.20">
    <property type="entry name" value="TonB-dependent receptor, beta-barrel domain"/>
    <property type="match status" value="1"/>
</dbReference>
<protein>
    <submittedName>
        <fullName evidence="15">TonB-dependent receptor</fullName>
    </submittedName>
</protein>
<dbReference type="EMBL" id="DSUT01000138">
    <property type="protein sequence ID" value="HGK28583.1"/>
    <property type="molecule type" value="Genomic_DNA"/>
</dbReference>
<name>A0A7C4CBW9_UNCW3</name>
<dbReference type="Gene3D" id="2.170.130.10">
    <property type="entry name" value="TonB-dependent receptor, plug domain"/>
    <property type="match status" value="1"/>
</dbReference>
<keyword evidence="9 10" id="KW-0998">Cell outer membrane</keyword>
<dbReference type="InterPro" id="IPR039426">
    <property type="entry name" value="TonB-dep_rcpt-like"/>
</dbReference>
<evidence type="ECO:0000313" key="15">
    <source>
        <dbReference type="EMBL" id="HGK28583.1"/>
    </source>
</evidence>
<feature type="domain" description="TonB-dependent receptor-like beta-barrel" evidence="13">
    <location>
        <begin position="405"/>
        <end position="864"/>
    </location>
</feature>
<dbReference type="GO" id="GO:0015344">
    <property type="term" value="F:siderophore uptake transmembrane transporter activity"/>
    <property type="evidence" value="ECO:0007669"/>
    <property type="project" value="TreeGrafter"/>
</dbReference>
<gene>
    <name evidence="15" type="ORF">ENS41_06465</name>
</gene>
<evidence type="ECO:0000256" key="3">
    <source>
        <dbReference type="ARBA" id="ARBA00022452"/>
    </source>
</evidence>
<keyword evidence="2 10" id="KW-0813">Transport</keyword>
<feature type="signal peptide" evidence="12">
    <location>
        <begin position="1"/>
        <end position="26"/>
    </location>
</feature>
<evidence type="ECO:0000256" key="7">
    <source>
        <dbReference type="ARBA" id="ARBA00023136"/>
    </source>
</evidence>
<comment type="similarity">
    <text evidence="10 11">Belongs to the TonB-dependent receptor family.</text>
</comment>
<keyword evidence="8 15" id="KW-0675">Receptor</keyword>
<dbReference type="InterPro" id="IPR012910">
    <property type="entry name" value="Plug_dom"/>
</dbReference>
<dbReference type="SUPFAM" id="SSF49464">
    <property type="entry name" value="Carboxypeptidase regulatory domain-like"/>
    <property type="match status" value="1"/>
</dbReference>
<dbReference type="GO" id="GO:0044718">
    <property type="term" value="P:siderophore transmembrane transport"/>
    <property type="evidence" value="ECO:0007669"/>
    <property type="project" value="TreeGrafter"/>
</dbReference>
<evidence type="ECO:0000259" key="13">
    <source>
        <dbReference type="Pfam" id="PF00593"/>
    </source>
</evidence>
<dbReference type="GO" id="GO:0009279">
    <property type="term" value="C:cell outer membrane"/>
    <property type="evidence" value="ECO:0007669"/>
    <property type="project" value="UniProtKB-SubCell"/>
</dbReference>
<dbReference type="AlphaFoldDB" id="A0A7C4CBW9"/>
<dbReference type="Pfam" id="PF00593">
    <property type="entry name" value="TonB_dep_Rec_b-barrel"/>
    <property type="match status" value="1"/>
</dbReference>
<dbReference type="PANTHER" id="PTHR30069:SF29">
    <property type="entry name" value="HEMOGLOBIN AND HEMOGLOBIN-HAPTOGLOBIN-BINDING PROTEIN 1-RELATED"/>
    <property type="match status" value="1"/>
</dbReference>
<dbReference type="PANTHER" id="PTHR30069">
    <property type="entry name" value="TONB-DEPENDENT OUTER MEMBRANE RECEPTOR"/>
    <property type="match status" value="1"/>
</dbReference>
<keyword evidence="4 10" id="KW-0812">Transmembrane</keyword>
<evidence type="ECO:0000256" key="8">
    <source>
        <dbReference type="ARBA" id="ARBA00023170"/>
    </source>
</evidence>
<dbReference type="InterPro" id="IPR000531">
    <property type="entry name" value="Beta-barrel_TonB"/>
</dbReference>